<accession>A0A316Z2M2</accession>
<gene>
    <name evidence="2" type="ORF">FA10DRAFT_258512</name>
</gene>
<keyword evidence="3" id="KW-1185">Reference proteome</keyword>
<reference evidence="2 3" key="1">
    <citation type="journal article" date="2018" name="Mol. Biol. Evol.">
        <title>Broad Genomic Sampling Reveals a Smut Pathogenic Ancestry of the Fungal Clade Ustilaginomycotina.</title>
        <authorList>
            <person name="Kijpornyongpan T."/>
            <person name="Mondo S.J."/>
            <person name="Barry K."/>
            <person name="Sandor L."/>
            <person name="Lee J."/>
            <person name="Lipzen A."/>
            <person name="Pangilinan J."/>
            <person name="LaButti K."/>
            <person name="Hainaut M."/>
            <person name="Henrissat B."/>
            <person name="Grigoriev I.V."/>
            <person name="Spatafora J.W."/>
            <person name="Aime M.C."/>
        </authorList>
    </citation>
    <scope>NUCLEOTIDE SEQUENCE [LARGE SCALE GENOMIC DNA]</scope>
    <source>
        <strain evidence="2 3">MCA 4198</strain>
    </source>
</reference>
<evidence type="ECO:0000313" key="2">
    <source>
        <dbReference type="EMBL" id="PWN94425.1"/>
    </source>
</evidence>
<dbReference type="AlphaFoldDB" id="A0A316Z2M2"/>
<feature type="compositionally biased region" description="Polar residues" evidence="1">
    <location>
        <begin position="81"/>
        <end position="93"/>
    </location>
</feature>
<sequence>MAEQMTVSLLTEDEASPDVVAQDALSPESDEPRPLFLESPSASLPSFSPPCTPPASQDNRAAVCNHSPPQCVPIATPSPMVDSSTGLSSMPTSNKKEVVRQAQPTKARASAKTTLEEDDLGLRGGPPRASMFAELDRLATLDKSHQASVPVQSGQASCQDRRTQAPVNKPNGTAWQPAESAIVARCILEVGESLIKWDHVAQRVNDEWATRSVGNSTTLRNAKMARAHWVQTLKARLEREAGLEVTFKQPVRTKAPVRRKRERVNQGEEEEEMSEKTKRKR</sequence>
<feature type="region of interest" description="Disordered" evidence="1">
    <location>
        <begin position="150"/>
        <end position="173"/>
    </location>
</feature>
<feature type="region of interest" description="Disordered" evidence="1">
    <location>
        <begin position="249"/>
        <end position="281"/>
    </location>
</feature>
<proteinExistence type="predicted"/>
<dbReference type="InParanoid" id="A0A316Z2M2"/>
<dbReference type="RefSeq" id="XP_025381623.1">
    <property type="nucleotide sequence ID" value="XM_025519910.1"/>
</dbReference>
<organism evidence="2 3">
    <name type="scientific">Acaromyces ingoldii</name>
    <dbReference type="NCBI Taxonomy" id="215250"/>
    <lineage>
        <taxon>Eukaryota</taxon>
        <taxon>Fungi</taxon>
        <taxon>Dikarya</taxon>
        <taxon>Basidiomycota</taxon>
        <taxon>Ustilaginomycotina</taxon>
        <taxon>Exobasidiomycetes</taxon>
        <taxon>Exobasidiales</taxon>
        <taxon>Cryptobasidiaceae</taxon>
        <taxon>Acaromyces</taxon>
    </lineage>
</organism>
<dbReference type="Proteomes" id="UP000245768">
    <property type="component" value="Unassembled WGS sequence"/>
</dbReference>
<evidence type="ECO:0000256" key="1">
    <source>
        <dbReference type="SAM" id="MobiDB-lite"/>
    </source>
</evidence>
<feature type="compositionally biased region" description="Low complexity" evidence="1">
    <location>
        <begin position="34"/>
        <end position="46"/>
    </location>
</feature>
<dbReference type="GeneID" id="37041826"/>
<name>A0A316Z2M2_9BASI</name>
<dbReference type="EMBL" id="KZ819634">
    <property type="protein sequence ID" value="PWN94425.1"/>
    <property type="molecule type" value="Genomic_DNA"/>
</dbReference>
<evidence type="ECO:0000313" key="3">
    <source>
        <dbReference type="Proteomes" id="UP000245768"/>
    </source>
</evidence>
<feature type="region of interest" description="Disordered" evidence="1">
    <location>
        <begin position="1"/>
        <end position="126"/>
    </location>
</feature>
<protein>
    <submittedName>
        <fullName evidence="2">Uncharacterized protein</fullName>
    </submittedName>
</protein>